<keyword evidence="1 6" id="KW-0963">Cytoplasm</keyword>
<dbReference type="InterPro" id="IPR012340">
    <property type="entry name" value="NA-bd_OB-fold"/>
</dbReference>
<keyword evidence="8" id="KW-0547">Nucleotide-binding</keyword>
<dbReference type="NCBIfam" id="TIGR00084">
    <property type="entry name" value="ruvA"/>
    <property type="match status" value="1"/>
</dbReference>
<dbReference type="Gene3D" id="2.40.50.140">
    <property type="entry name" value="Nucleic acid-binding proteins"/>
    <property type="match status" value="1"/>
</dbReference>
<proteinExistence type="inferred from homology"/>
<protein>
    <recommendedName>
        <fullName evidence="6">Holliday junction branch migration complex subunit RuvA</fullName>
    </recommendedName>
</protein>
<dbReference type="RefSeq" id="WP_044432662.1">
    <property type="nucleotide sequence ID" value="NZ_BJYZ01000014.1"/>
</dbReference>
<dbReference type="GO" id="GO:0006310">
    <property type="term" value="P:DNA recombination"/>
    <property type="evidence" value="ECO:0007669"/>
    <property type="project" value="UniProtKB-UniRule"/>
</dbReference>
<name>A0A512DRV5_9PROT</name>
<feature type="domain" description="Helix-hairpin-helix DNA-binding motif class 1" evidence="7">
    <location>
        <begin position="108"/>
        <end position="127"/>
    </location>
</feature>
<evidence type="ECO:0000256" key="4">
    <source>
        <dbReference type="ARBA" id="ARBA00023172"/>
    </source>
</evidence>
<evidence type="ECO:0000259" key="7">
    <source>
        <dbReference type="SMART" id="SM00278"/>
    </source>
</evidence>
<dbReference type="Pfam" id="PF01330">
    <property type="entry name" value="RuvA_N"/>
    <property type="match status" value="1"/>
</dbReference>
<dbReference type="SUPFAM" id="SSF47781">
    <property type="entry name" value="RuvA domain 2-like"/>
    <property type="match status" value="1"/>
</dbReference>
<dbReference type="GO" id="GO:0009378">
    <property type="term" value="F:four-way junction helicase activity"/>
    <property type="evidence" value="ECO:0007669"/>
    <property type="project" value="InterPro"/>
</dbReference>
<dbReference type="InterPro" id="IPR013849">
    <property type="entry name" value="DNA_helicase_Holl-junc_RuvA_I"/>
</dbReference>
<comment type="function">
    <text evidence="6">The RuvA-RuvB-RuvC complex processes Holliday junction (HJ) DNA during genetic recombination and DNA repair, while the RuvA-RuvB complex plays an important role in the rescue of blocked DNA replication forks via replication fork reversal (RFR). RuvA specifically binds to HJ cruciform DNA, conferring on it an open structure. The RuvB hexamer acts as an ATP-dependent pump, pulling dsDNA into and through the RuvAB complex. HJ branch migration allows RuvC to scan DNA until it finds its consensus sequence, where it cleaves and resolves the cruciform DNA.</text>
</comment>
<comment type="subcellular location">
    <subcellularLocation>
        <location evidence="6">Cytoplasm</location>
    </subcellularLocation>
</comment>
<dbReference type="GO" id="GO:0006281">
    <property type="term" value="P:DNA repair"/>
    <property type="evidence" value="ECO:0007669"/>
    <property type="project" value="UniProtKB-UniRule"/>
</dbReference>
<evidence type="ECO:0000256" key="6">
    <source>
        <dbReference type="HAMAP-Rule" id="MF_00031"/>
    </source>
</evidence>
<dbReference type="Gene3D" id="1.10.8.10">
    <property type="entry name" value="DNA helicase RuvA subunit, C-terminal domain"/>
    <property type="match status" value="1"/>
</dbReference>
<dbReference type="InterPro" id="IPR000085">
    <property type="entry name" value="RuvA"/>
</dbReference>
<evidence type="ECO:0000256" key="5">
    <source>
        <dbReference type="ARBA" id="ARBA00023204"/>
    </source>
</evidence>
<dbReference type="HAMAP" id="MF_00031">
    <property type="entry name" value="DNA_HJ_migration_RuvA"/>
    <property type="match status" value="1"/>
</dbReference>
<feature type="domain" description="Helix-hairpin-helix DNA-binding motif class 1" evidence="7">
    <location>
        <begin position="73"/>
        <end position="92"/>
    </location>
</feature>
<keyword evidence="8" id="KW-0067">ATP-binding</keyword>
<evidence type="ECO:0000256" key="2">
    <source>
        <dbReference type="ARBA" id="ARBA00022763"/>
    </source>
</evidence>
<keyword evidence="8" id="KW-0347">Helicase</keyword>
<dbReference type="EMBL" id="BJYZ01000014">
    <property type="protein sequence ID" value="GEO39219.1"/>
    <property type="molecule type" value="Genomic_DNA"/>
</dbReference>
<evidence type="ECO:0000256" key="3">
    <source>
        <dbReference type="ARBA" id="ARBA00023125"/>
    </source>
</evidence>
<dbReference type="GO" id="GO:0000400">
    <property type="term" value="F:four-way junction DNA binding"/>
    <property type="evidence" value="ECO:0007669"/>
    <property type="project" value="UniProtKB-UniRule"/>
</dbReference>
<keyword evidence="4 6" id="KW-0233">DNA recombination</keyword>
<comment type="domain">
    <text evidence="6">Has three domains with a flexible linker between the domains II and III and assumes an 'L' shape. Domain III is highly mobile and contacts RuvB.</text>
</comment>
<dbReference type="Pfam" id="PF07499">
    <property type="entry name" value="RuvA_C"/>
    <property type="match status" value="1"/>
</dbReference>
<sequence>MIAKLSGLLDSVGTDHCIVDCGGVGYLVFCSARTLRRVGDTGNAVSLRIEMQVREDAITLFGFVDQPERDWFRRLTTVQGVGSRVALALLSVLEPEKLGQAIAAQDRTALVQADGVGPKLANRLISELKDKVADLYMGGGAATSGPAGAAASGTAGVTNDAVSALVNLGYRRADAFTAVAAAVQKAGPDAKVEQLIMMGLKELSA</sequence>
<evidence type="ECO:0000256" key="1">
    <source>
        <dbReference type="ARBA" id="ARBA00022490"/>
    </source>
</evidence>
<gene>
    <name evidence="6 8" type="primary">ruvA</name>
    <name evidence="8" type="ORF">SAE02_33670</name>
</gene>
<dbReference type="Pfam" id="PF14520">
    <property type="entry name" value="HHH_5"/>
    <property type="match status" value="1"/>
</dbReference>
<dbReference type="SUPFAM" id="SSF46929">
    <property type="entry name" value="DNA helicase RuvA subunit, C-terminal domain"/>
    <property type="match status" value="1"/>
</dbReference>
<dbReference type="GO" id="GO:0005737">
    <property type="term" value="C:cytoplasm"/>
    <property type="evidence" value="ECO:0007669"/>
    <property type="project" value="UniProtKB-SubCell"/>
</dbReference>
<comment type="similarity">
    <text evidence="6">Belongs to the RuvA family.</text>
</comment>
<dbReference type="InterPro" id="IPR010994">
    <property type="entry name" value="RuvA_2-like"/>
</dbReference>
<dbReference type="GO" id="GO:0048476">
    <property type="term" value="C:Holliday junction resolvase complex"/>
    <property type="evidence" value="ECO:0007669"/>
    <property type="project" value="UniProtKB-UniRule"/>
</dbReference>
<dbReference type="Proteomes" id="UP000321523">
    <property type="component" value="Unassembled WGS sequence"/>
</dbReference>
<dbReference type="SMART" id="SM00278">
    <property type="entry name" value="HhH1"/>
    <property type="match status" value="2"/>
</dbReference>
<keyword evidence="3 6" id="KW-0238">DNA-binding</keyword>
<dbReference type="InterPro" id="IPR036267">
    <property type="entry name" value="RuvA_C_sf"/>
</dbReference>
<dbReference type="Gene3D" id="1.10.150.20">
    <property type="entry name" value="5' to 3' exonuclease, C-terminal subdomain"/>
    <property type="match status" value="1"/>
</dbReference>
<comment type="caution">
    <text evidence="8">The sequence shown here is derived from an EMBL/GenBank/DDBJ whole genome shotgun (WGS) entry which is preliminary data.</text>
</comment>
<feature type="region of interest" description="Domain I" evidence="6">
    <location>
        <begin position="1"/>
        <end position="64"/>
    </location>
</feature>
<reference evidence="8 9" key="1">
    <citation type="submission" date="2019-07" db="EMBL/GenBank/DDBJ databases">
        <title>Whole genome shotgun sequence of Skermanella aerolata NBRC 106429.</title>
        <authorList>
            <person name="Hosoyama A."/>
            <person name="Uohara A."/>
            <person name="Ohji S."/>
            <person name="Ichikawa N."/>
        </authorList>
    </citation>
    <scope>NUCLEOTIDE SEQUENCE [LARGE SCALE GENOMIC DNA]</scope>
    <source>
        <strain evidence="8 9">NBRC 106429</strain>
    </source>
</reference>
<comment type="subunit">
    <text evidence="6">Homotetramer. Forms an RuvA(8)-RuvB(12)-Holliday junction (HJ) complex. HJ DNA is sandwiched between 2 RuvA tetramers; dsDNA enters through RuvA and exits via RuvB. An RuvB hexamer assembles on each DNA strand where it exits the tetramer. Each RuvB hexamer is contacted by two RuvA subunits (via domain III) on 2 adjacent RuvB subunits; this complex drives branch migration. In the full resolvosome a probable DNA-RuvA(4)-RuvB(12)-RuvC(2) complex forms which resolves the HJ.</text>
</comment>
<dbReference type="OrthoDB" id="5293449at2"/>
<evidence type="ECO:0000313" key="9">
    <source>
        <dbReference type="Proteomes" id="UP000321523"/>
    </source>
</evidence>
<dbReference type="SUPFAM" id="SSF50249">
    <property type="entry name" value="Nucleic acid-binding proteins"/>
    <property type="match status" value="1"/>
</dbReference>
<organism evidence="8 9">
    <name type="scientific">Skermanella aerolata</name>
    <dbReference type="NCBI Taxonomy" id="393310"/>
    <lineage>
        <taxon>Bacteria</taxon>
        <taxon>Pseudomonadati</taxon>
        <taxon>Pseudomonadota</taxon>
        <taxon>Alphaproteobacteria</taxon>
        <taxon>Rhodospirillales</taxon>
        <taxon>Azospirillaceae</taxon>
        <taxon>Skermanella</taxon>
    </lineage>
</organism>
<dbReference type="GO" id="GO:0005524">
    <property type="term" value="F:ATP binding"/>
    <property type="evidence" value="ECO:0007669"/>
    <property type="project" value="InterPro"/>
</dbReference>
<keyword evidence="5 6" id="KW-0234">DNA repair</keyword>
<dbReference type="AlphaFoldDB" id="A0A512DRV5"/>
<dbReference type="CDD" id="cd14332">
    <property type="entry name" value="UBA_RuvA_C"/>
    <property type="match status" value="1"/>
</dbReference>
<keyword evidence="9" id="KW-1185">Reference proteome</keyword>
<comment type="caution">
    <text evidence="6">Lacks conserved residue(s) required for the propagation of feature annotation.</text>
</comment>
<evidence type="ECO:0000313" key="8">
    <source>
        <dbReference type="EMBL" id="GEO39219.1"/>
    </source>
</evidence>
<accession>A0A512DRV5</accession>
<keyword evidence="2 6" id="KW-0227">DNA damage</keyword>
<keyword evidence="8" id="KW-0378">Hydrolase</keyword>
<feature type="region of interest" description="Domain III" evidence="6">
    <location>
        <begin position="151"/>
        <end position="205"/>
    </location>
</feature>
<dbReference type="GO" id="GO:0009379">
    <property type="term" value="C:Holliday junction helicase complex"/>
    <property type="evidence" value="ECO:0007669"/>
    <property type="project" value="InterPro"/>
</dbReference>
<dbReference type="InterPro" id="IPR003583">
    <property type="entry name" value="Hlx-hairpin-Hlx_DNA-bd_motif"/>
</dbReference>
<dbReference type="InterPro" id="IPR011114">
    <property type="entry name" value="RuvA_C"/>
</dbReference>
<feature type="region of interest" description="Domain II" evidence="6">
    <location>
        <begin position="65"/>
        <end position="142"/>
    </location>
</feature>